<dbReference type="KEGG" id="marb:CJ263_02615"/>
<gene>
    <name evidence="2" type="ORF">CJ263_02615</name>
</gene>
<name>A0A223V1C1_9FLAO</name>
<accession>A0A223V1C1</accession>
<dbReference type="EMBL" id="CP022957">
    <property type="protein sequence ID" value="ASV29205.1"/>
    <property type="molecule type" value="Genomic_DNA"/>
</dbReference>
<protein>
    <submittedName>
        <fullName evidence="2">Uncharacterized protein</fullName>
    </submittedName>
</protein>
<keyword evidence="1" id="KW-0812">Transmembrane</keyword>
<feature type="transmembrane region" description="Helical" evidence="1">
    <location>
        <begin position="21"/>
        <end position="37"/>
    </location>
</feature>
<proteinExistence type="predicted"/>
<evidence type="ECO:0000313" key="2">
    <source>
        <dbReference type="EMBL" id="ASV29205.1"/>
    </source>
</evidence>
<evidence type="ECO:0000313" key="3">
    <source>
        <dbReference type="Proteomes" id="UP000215244"/>
    </source>
</evidence>
<evidence type="ECO:0000256" key="1">
    <source>
        <dbReference type="SAM" id="Phobius"/>
    </source>
</evidence>
<dbReference type="AlphaFoldDB" id="A0A223V1C1"/>
<sequence>MILLSVFLFTVTTKNKLSNRLFGVYLLVIAFDLIGFFTNKTILYPNLHILKTASSLLQLPLFYLYVLAACYTNFKIKKGHILHALLFIIFVVVFKIYGFTHTSLMIFEVVGELQYLGYIIAIFLVLRKYRTVYLENYSNANYAIYKWLIQITVLSCIAHTFVLLRWCLSNSLYREYIINLNILISISVLLIAVFFVLKALYQPELFTGVNINLEPIKLSIEKKAQQTAIQKKGLENKYLKKLTTFMN</sequence>
<keyword evidence="1" id="KW-1133">Transmembrane helix</keyword>
<feature type="transmembrane region" description="Helical" evidence="1">
    <location>
        <begin position="57"/>
        <end position="74"/>
    </location>
</feature>
<feature type="transmembrane region" description="Helical" evidence="1">
    <location>
        <begin position="147"/>
        <end position="164"/>
    </location>
</feature>
<keyword evidence="3" id="KW-1185">Reference proteome</keyword>
<dbReference type="Proteomes" id="UP000215244">
    <property type="component" value="Chromosome"/>
</dbReference>
<feature type="transmembrane region" description="Helical" evidence="1">
    <location>
        <begin position="81"/>
        <end position="99"/>
    </location>
</feature>
<organism evidence="2 3">
    <name type="scientific">Maribacter cobaltidurans</name>
    <dbReference type="NCBI Taxonomy" id="1178778"/>
    <lineage>
        <taxon>Bacteria</taxon>
        <taxon>Pseudomonadati</taxon>
        <taxon>Bacteroidota</taxon>
        <taxon>Flavobacteriia</taxon>
        <taxon>Flavobacteriales</taxon>
        <taxon>Flavobacteriaceae</taxon>
        <taxon>Maribacter</taxon>
    </lineage>
</organism>
<keyword evidence="1" id="KW-0472">Membrane</keyword>
<reference evidence="2 3" key="1">
    <citation type="submission" date="2017-08" db="EMBL/GenBank/DDBJ databases">
        <title>The complete genome sequence of Maribacter sp. B1, isolated from deep-sea sediment.</title>
        <authorList>
            <person name="Wu Y.-H."/>
            <person name="Cheng H."/>
            <person name="Xu X.-W."/>
        </authorList>
    </citation>
    <scope>NUCLEOTIDE SEQUENCE [LARGE SCALE GENOMIC DNA]</scope>
    <source>
        <strain evidence="2 3">B1</strain>
    </source>
</reference>
<feature type="transmembrane region" description="Helical" evidence="1">
    <location>
        <begin position="176"/>
        <end position="197"/>
    </location>
</feature>
<feature type="transmembrane region" description="Helical" evidence="1">
    <location>
        <begin position="105"/>
        <end position="126"/>
    </location>
</feature>